<organism evidence="8 9">
    <name type="scientific">Dillenia turbinata</name>
    <dbReference type="NCBI Taxonomy" id="194707"/>
    <lineage>
        <taxon>Eukaryota</taxon>
        <taxon>Viridiplantae</taxon>
        <taxon>Streptophyta</taxon>
        <taxon>Embryophyta</taxon>
        <taxon>Tracheophyta</taxon>
        <taxon>Spermatophyta</taxon>
        <taxon>Magnoliopsida</taxon>
        <taxon>eudicotyledons</taxon>
        <taxon>Gunneridae</taxon>
        <taxon>Pentapetalae</taxon>
        <taxon>Dilleniales</taxon>
        <taxon>Dilleniaceae</taxon>
        <taxon>Dillenia</taxon>
    </lineage>
</organism>
<reference evidence="8 9" key="1">
    <citation type="submission" date="2023-12" db="EMBL/GenBank/DDBJ databases">
        <title>A high-quality genome assembly for Dillenia turbinata (Dilleniales).</title>
        <authorList>
            <person name="Chanderbali A."/>
        </authorList>
    </citation>
    <scope>NUCLEOTIDE SEQUENCE [LARGE SCALE GENOMIC DNA]</scope>
    <source>
        <strain evidence="8">LSX21</strain>
        <tissue evidence="8">Leaf</tissue>
    </source>
</reference>
<dbReference type="Gene3D" id="2.60.120.10">
    <property type="entry name" value="Jelly Rolls"/>
    <property type="match status" value="2"/>
</dbReference>
<name>A0AAN8VXV1_9MAGN</name>
<keyword evidence="2 5" id="KW-0758">Storage protein</keyword>
<dbReference type="InterPro" id="IPR014710">
    <property type="entry name" value="RmlC-like_jellyroll"/>
</dbReference>
<evidence type="ECO:0000313" key="8">
    <source>
        <dbReference type="EMBL" id="KAK6937777.1"/>
    </source>
</evidence>
<evidence type="ECO:0000256" key="4">
    <source>
        <dbReference type="ARBA" id="ARBA00023157"/>
    </source>
</evidence>
<dbReference type="InterPro" id="IPR006045">
    <property type="entry name" value="Cupin_1"/>
</dbReference>
<gene>
    <name evidence="8" type="ORF">RJ641_031285</name>
</gene>
<evidence type="ECO:0000256" key="5">
    <source>
        <dbReference type="RuleBase" id="RU003681"/>
    </source>
</evidence>
<keyword evidence="3 5" id="KW-0708">Seed storage protein</keyword>
<dbReference type="SMART" id="SM00835">
    <property type="entry name" value="Cupin_1"/>
    <property type="match status" value="2"/>
</dbReference>
<feature type="compositionally biased region" description="Low complexity" evidence="6">
    <location>
        <begin position="120"/>
        <end position="134"/>
    </location>
</feature>
<comment type="subunit">
    <text evidence="5">Hexamer; each subunit is composed of an acidic and a basic chain derived from a single precursor and linked by a disulfide bond.</text>
</comment>
<evidence type="ECO:0000313" key="9">
    <source>
        <dbReference type="Proteomes" id="UP001370490"/>
    </source>
</evidence>
<keyword evidence="5" id="KW-0732">Signal</keyword>
<dbReference type="PANTHER" id="PTHR31189">
    <property type="entry name" value="OS03G0336100 PROTEIN-RELATED"/>
    <property type="match status" value="1"/>
</dbReference>
<keyword evidence="9" id="KW-1185">Reference proteome</keyword>
<dbReference type="CDD" id="cd02242">
    <property type="entry name" value="cupin_11S_legumin_N"/>
    <property type="match status" value="1"/>
</dbReference>
<dbReference type="GO" id="GO:0045735">
    <property type="term" value="F:nutrient reservoir activity"/>
    <property type="evidence" value="ECO:0007669"/>
    <property type="project" value="UniProtKB-KW"/>
</dbReference>
<dbReference type="Proteomes" id="UP001370490">
    <property type="component" value="Unassembled WGS sequence"/>
</dbReference>
<accession>A0AAN8VXV1</accession>
<keyword evidence="4 5" id="KW-1015">Disulfide bond</keyword>
<evidence type="ECO:0000256" key="2">
    <source>
        <dbReference type="ARBA" id="ARBA00022761"/>
    </source>
</evidence>
<feature type="region of interest" description="Disordered" evidence="6">
    <location>
        <begin position="116"/>
        <end position="136"/>
    </location>
</feature>
<dbReference type="SUPFAM" id="SSF51182">
    <property type="entry name" value="RmlC-like cupins"/>
    <property type="match status" value="1"/>
</dbReference>
<evidence type="ECO:0000256" key="1">
    <source>
        <dbReference type="ARBA" id="ARBA00007178"/>
    </source>
</evidence>
<feature type="domain" description="Cupin type-1" evidence="7">
    <location>
        <begin position="39"/>
        <end position="240"/>
    </location>
</feature>
<comment type="similarity">
    <text evidence="1 5">Belongs to the 11S seed storage protein (globulins) family.</text>
</comment>
<proteinExistence type="inferred from homology"/>
<evidence type="ECO:0000256" key="3">
    <source>
        <dbReference type="ARBA" id="ARBA00023129"/>
    </source>
</evidence>
<dbReference type="Pfam" id="PF00190">
    <property type="entry name" value="Cupin_1"/>
    <property type="match status" value="2"/>
</dbReference>
<dbReference type="InterPro" id="IPR022379">
    <property type="entry name" value="11S_seedstore_CS"/>
</dbReference>
<dbReference type="FunFam" id="2.60.120.10:FF:000073">
    <property type="entry name" value="Glycinin G1"/>
    <property type="match status" value="1"/>
</dbReference>
<dbReference type="PROSITE" id="PS00305">
    <property type="entry name" value="11S_SEED_STORAGE"/>
    <property type="match status" value="1"/>
</dbReference>
<feature type="domain" description="Cupin type-1" evidence="7">
    <location>
        <begin position="287"/>
        <end position="436"/>
    </location>
</feature>
<dbReference type="AlphaFoldDB" id="A0AAN8VXV1"/>
<dbReference type="InterPro" id="IPR006044">
    <property type="entry name" value="11S_seedstore_pln"/>
</dbReference>
<dbReference type="PRINTS" id="PR00439">
    <property type="entry name" value="11SGLOBULIN"/>
</dbReference>
<dbReference type="EMBL" id="JBAMMX010000006">
    <property type="protein sequence ID" value="KAK6937777.1"/>
    <property type="molecule type" value="Genomic_DNA"/>
</dbReference>
<evidence type="ECO:0000259" key="7">
    <source>
        <dbReference type="SMART" id="SM00835"/>
    </source>
</evidence>
<feature type="signal peptide" evidence="5">
    <location>
        <begin position="1"/>
        <end position="20"/>
    </location>
</feature>
<feature type="chain" id="PRO_5042663674" evidence="5">
    <location>
        <begin position="21"/>
        <end position="456"/>
    </location>
</feature>
<dbReference type="PANTHER" id="PTHR31189:SF54">
    <property type="entry name" value="11S GLOBULIN SEED STORAGE PROTEIN 2-LIKE"/>
    <property type="match status" value="1"/>
</dbReference>
<protein>
    <submittedName>
        <fullName evidence="8">Cupin 1</fullName>
    </submittedName>
</protein>
<evidence type="ECO:0000256" key="6">
    <source>
        <dbReference type="SAM" id="MobiDB-lite"/>
    </source>
</evidence>
<comment type="caution">
    <text evidence="8">The sequence shown here is derived from an EMBL/GenBank/DDBJ whole genome shotgun (WGS) entry which is preliminary data.</text>
</comment>
<dbReference type="InterPro" id="IPR050253">
    <property type="entry name" value="Seed_Storage-Functional"/>
</dbReference>
<comment type="function">
    <text evidence="5">Seed storage protein.</text>
</comment>
<dbReference type="CDD" id="cd02243">
    <property type="entry name" value="cupin_11S_legumin_C"/>
    <property type="match status" value="1"/>
</dbReference>
<sequence>MATRLLITILVSLLVSTALGERYEESPLTEAQQCRLRQLAATQPSQRIQHEGGVTELWDDNDDQFQCAGVSASRNILDPNSLSLPNFQPMPRLVYIEKGQGLISVIYPGCAETYHSQEAGPRGRQQVGQQTGQRSVRDLHQKVHRISQGDIIALPAGAAHWCFNDGDEELVAICVSDINHQNNQLDQKLRQFYLAGSLPRQSQSQSERESQLMEKFQNIFNTFDEQMLAEALNVPREVVRRMQNVDERGLIVKVRQGMAMIRPDEEEEPFRLPNGLEEEFCTMKIRQNLDNIKEADVYSRQAGRLVQVNLQKLPILRFMDMSAEKGNLYPNALYTPHWNAHGHTVVYMTQGEARVQVVSNNGQNVMDSRVKRGELFVIPQFFTSMLKAGNNGCQFVAMKTTSLPMKNPLAGYTSVFRAMPDQVIAESYQVSPSQAQDLKYNRLHQILFMPPTQRSS</sequence>
<dbReference type="InterPro" id="IPR011051">
    <property type="entry name" value="RmlC_Cupin_sf"/>
</dbReference>